<dbReference type="RefSeq" id="WP_089780159.1">
    <property type="nucleotide sequence ID" value="NZ_CABLRR010000003.1"/>
</dbReference>
<dbReference type="Pfam" id="PF00582">
    <property type="entry name" value="Usp"/>
    <property type="match status" value="1"/>
</dbReference>
<dbReference type="Gene3D" id="3.40.50.620">
    <property type="entry name" value="HUPs"/>
    <property type="match status" value="1"/>
</dbReference>
<dbReference type="AlphaFoldDB" id="A0A0D6JUU1"/>
<dbReference type="EMBL" id="CSTE01000003">
    <property type="protein sequence ID" value="CQR51913.1"/>
    <property type="molecule type" value="Genomic_DNA"/>
</dbReference>
<keyword evidence="3" id="KW-1185">Reference proteome</keyword>
<feature type="domain" description="UspA" evidence="1">
    <location>
        <begin position="5"/>
        <end position="144"/>
    </location>
</feature>
<evidence type="ECO:0000313" key="2">
    <source>
        <dbReference type="EMBL" id="CQR51913.1"/>
    </source>
</evidence>
<organism evidence="2 3">
    <name type="scientific">Haloferax massiliensis</name>
    <dbReference type="NCBI Taxonomy" id="1476858"/>
    <lineage>
        <taxon>Archaea</taxon>
        <taxon>Methanobacteriati</taxon>
        <taxon>Methanobacteriota</taxon>
        <taxon>Stenosarchaea group</taxon>
        <taxon>Halobacteria</taxon>
        <taxon>Halobacteriales</taxon>
        <taxon>Haloferacaceae</taxon>
        <taxon>Haloferax</taxon>
    </lineage>
</organism>
<dbReference type="InterPro" id="IPR006016">
    <property type="entry name" value="UspA"/>
</dbReference>
<accession>A0A0D6JUU1</accession>
<evidence type="ECO:0000313" key="3">
    <source>
        <dbReference type="Proteomes" id="UP000198902"/>
    </source>
</evidence>
<dbReference type="InterPro" id="IPR014729">
    <property type="entry name" value="Rossmann-like_a/b/a_fold"/>
</dbReference>
<name>A0A0D6JUU1_9EURY</name>
<proteinExistence type="predicted"/>
<dbReference type="OrthoDB" id="342236at2157"/>
<sequence length="153" mass="17042">MDRGLVLIENTDSHADLLREAREHALGADADLVLLVTLTEDEFEETQEVLDTIGDVEHTSYTEQDAFKGAMNDAEEVAREVFGTDDEVSYDIVPRIAAEKERAETVIEVAEEEDADHVFILGRNRSPTGKALFGDLAQFVILNFDGYVTLHTE</sequence>
<dbReference type="Proteomes" id="UP000198902">
    <property type="component" value="Unassembled WGS sequence"/>
</dbReference>
<reference evidence="3" key="1">
    <citation type="submission" date="2015-03" db="EMBL/GenBank/DDBJ databases">
        <authorList>
            <person name="Urmite Genomes"/>
        </authorList>
    </citation>
    <scope>NUCLEOTIDE SEQUENCE [LARGE SCALE GENOMIC DNA]</scope>
    <source>
        <strain evidence="3">Arc-Hr</strain>
    </source>
</reference>
<evidence type="ECO:0000259" key="1">
    <source>
        <dbReference type="Pfam" id="PF00582"/>
    </source>
</evidence>
<protein>
    <submittedName>
        <fullName evidence="2">Universal stress protein family protein</fullName>
    </submittedName>
</protein>
<dbReference type="SUPFAM" id="SSF52402">
    <property type="entry name" value="Adenine nucleotide alpha hydrolases-like"/>
    <property type="match status" value="1"/>
</dbReference>
<gene>
    <name evidence="2" type="ORF">BN996_02886</name>
</gene>